<keyword evidence="1" id="KW-0472">Membrane</keyword>
<keyword evidence="1" id="KW-1133">Transmembrane helix</keyword>
<organism evidence="2 3">
    <name type="scientific">Desulfobacter postgatei 2ac9</name>
    <dbReference type="NCBI Taxonomy" id="879212"/>
    <lineage>
        <taxon>Bacteria</taxon>
        <taxon>Pseudomonadati</taxon>
        <taxon>Thermodesulfobacteriota</taxon>
        <taxon>Desulfobacteria</taxon>
        <taxon>Desulfobacterales</taxon>
        <taxon>Desulfobacteraceae</taxon>
        <taxon>Desulfobacter</taxon>
    </lineage>
</organism>
<reference evidence="2 3" key="1">
    <citation type="submission" date="2011-09" db="EMBL/GenBank/DDBJ databases">
        <authorList>
            <consortium name="US DOE Joint Genome Institute (JGI-PGF)"/>
            <person name="Lucas S."/>
            <person name="Han J."/>
            <person name="Lapidus A."/>
            <person name="Cheng J.-F."/>
            <person name="Goodwin L."/>
            <person name="Pitluck S."/>
            <person name="Peters L."/>
            <person name="Land M.L."/>
            <person name="Hauser L."/>
            <person name="Orellana R."/>
            <person name="Lovley D."/>
            <person name="Woyke T.J."/>
        </authorList>
    </citation>
    <scope>NUCLEOTIDE SEQUENCE [LARGE SCALE GENOMIC DNA]</scope>
    <source>
        <strain evidence="2 3">2ac9</strain>
    </source>
</reference>
<feature type="transmembrane region" description="Helical" evidence="1">
    <location>
        <begin position="22"/>
        <end position="41"/>
    </location>
</feature>
<reference evidence="2 3" key="2">
    <citation type="submission" date="2012-02" db="EMBL/GenBank/DDBJ databases">
        <title>Improved High-Quality Draft sequence of Desulfobacter postgatei 2ac9.</title>
        <authorList>
            <consortium name="US DOE Joint Genome Institute"/>
            <person name="Lucas S."/>
            <person name="Han J."/>
            <person name="Lapidus A."/>
            <person name="Cheng J.-F."/>
            <person name="Goodwin L."/>
            <person name="Pitluck S."/>
            <person name="Peters L."/>
            <person name="Ovchinnikova G."/>
            <person name="Held B."/>
            <person name="Detter J.C."/>
            <person name="Han C."/>
            <person name="Tapia R."/>
            <person name="Land M."/>
            <person name="Hauser L."/>
            <person name="Kyrpides N."/>
            <person name="Ivanova N."/>
            <person name="Pagani I."/>
            <person name="Orellana R."/>
            <person name="Lovley D."/>
            <person name="Woyke T."/>
        </authorList>
    </citation>
    <scope>NUCLEOTIDE SEQUENCE [LARGE SCALE GENOMIC DNA]</scope>
    <source>
        <strain evidence="2 3">2ac9</strain>
    </source>
</reference>
<keyword evidence="3" id="KW-1185">Reference proteome</keyword>
<name>I5B5A5_9BACT</name>
<evidence type="ECO:0000313" key="3">
    <source>
        <dbReference type="Proteomes" id="UP000005778"/>
    </source>
</evidence>
<dbReference type="EMBL" id="CM001488">
    <property type="protein sequence ID" value="EIM64668.1"/>
    <property type="molecule type" value="Genomic_DNA"/>
</dbReference>
<evidence type="ECO:0000313" key="2">
    <source>
        <dbReference type="EMBL" id="EIM64668.1"/>
    </source>
</evidence>
<sequence length="42" mass="4940">MISVSESFFDTDSKVIGWKRKIILHTFIHMILQGLFCAYICF</sequence>
<gene>
    <name evidence="2" type="ORF">DespoDRAFT_02850</name>
</gene>
<dbReference type="HOGENOM" id="CLU_3250559_0_0_7"/>
<protein>
    <submittedName>
        <fullName evidence="2">Uncharacterized protein</fullName>
    </submittedName>
</protein>
<accession>I5B5A5</accession>
<evidence type="ECO:0000256" key="1">
    <source>
        <dbReference type="SAM" id="Phobius"/>
    </source>
</evidence>
<keyword evidence="1" id="KW-0812">Transmembrane</keyword>
<dbReference type="AlphaFoldDB" id="I5B5A5"/>
<dbReference type="Proteomes" id="UP000005778">
    <property type="component" value="Chromosome"/>
</dbReference>
<dbReference type="STRING" id="879212.DespoDRAFT_02850"/>
<proteinExistence type="predicted"/>